<name>A0A6A2ZE82_HIBSY</name>
<dbReference type="EMBL" id="VEPZ02001172">
    <property type="protein sequence ID" value="KAE8689225.1"/>
    <property type="molecule type" value="Genomic_DNA"/>
</dbReference>
<dbReference type="InterPro" id="IPR004320">
    <property type="entry name" value="BPS1_pln"/>
</dbReference>
<evidence type="ECO:0000313" key="1">
    <source>
        <dbReference type="EMBL" id="KAE8689225.1"/>
    </source>
</evidence>
<evidence type="ECO:0000313" key="2">
    <source>
        <dbReference type="Proteomes" id="UP000436088"/>
    </source>
</evidence>
<dbReference type="PANTHER" id="PTHR33070:SF129">
    <property type="entry name" value="DUF241 DOMAIN PROTEIN"/>
    <property type="match status" value="1"/>
</dbReference>
<reference evidence="1" key="1">
    <citation type="submission" date="2019-09" db="EMBL/GenBank/DDBJ databases">
        <title>Draft genome information of white flower Hibiscus syriacus.</title>
        <authorList>
            <person name="Kim Y.-M."/>
        </authorList>
    </citation>
    <scope>NUCLEOTIDE SEQUENCE [LARGE SCALE GENOMIC DNA]</scope>
    <source>
        <strain evidence="1">YM2019G1</strain>
    </source>
</reference>
<gene>
    <name evidence="1" type="ORF">F3Y22_tig00110940pilonHSYRG00151</name>
</gene>
<proteinExistence type="predicted"/>
<organism evidence="1 2">
    <name type="scientific">Hibiscus syriacus</name>
    <name type="common">Rose of Sharon</name>
    <dbReference type="NCBI Taxonomy" id="106335"/>
    <lineage>
        <taxon>Eukaryota</taxon>
        <taxon>Viridiplantae</taxon>
        <taxon>Streptophyta</taxon>
        <taxon>Embryophyta</taxon>
        <taxon>Tracheophyta</taxon>
        <taxon>Spermatophyta</taxon>
        <taxon>Magnoliopsida</taxon>
        <taxon>eudicotyledons</taxon>
        <taxon>Gunneridae</taxon>
        <taxon>Pentapetalae</taxon>
        <taxon>rosids</taxon>
        <taxon>malvids</taxon>
        <taxon>Malvales</taxon>
        <taxon>Malvaceae</taxon>
        <taxon>Malvoideae</taxon>
        <taxon>Hibiscus</taxon>
    </lineage>
</organism>
<dbReference type="OrthoDB" id="1002239at2759"/>
<dbReference type="GO" id="GO:0048364">
    <property type="term" value="P:root development"/>
    <property type="evidence" value="ECO:0007669"/>
    <property type="project" value="InterPro"/>
</dbReference>
<dbReference type="Proteomes" id="UP000436088">
    <property type="component" value="Unassembled WGS sequence"/>
</dbReference>
<sequence length="158" mass="18251">MKARRQVSRLYRDNNFRVFFPEEIMATVPSNIQTSYHTRSNSFPSRSHPLTSEVDEHLSRLASSKSASTSSSLNYKLGRLQDLHDCIDKLIQLPFTRQILSQEQKRECVDELFNASLRLLDVCAAVKDALLQVKECTIELQSVFRRKRDATIMRSENT</sequence>
<keyword evidence="1" id="KW-0648">Protein biosynthesis</keyword>
<dbReference type="PANTHER" id="PTHR33070">
    <property type="entry name" value="OS06G0725500 PROTEIN"/>
    <property type="match status" value="1"/>
</dbReference>
<keyword evidence="1" id="KW-0396">Initiation factor</keyword>
<protein>
    <submittedName>
        <fullName evidence="1">Eukaryotic translation initiation factor 3 subunit A</fullName>
    </submittedName>
</protein>
<accession>A0A6A2ZE82</accession>
<dbReference type="Pfam" id="PF03087">
    <property type="entry name" value="BPS1"/>
    <property type="match status" value="1"/>
</dbReference>
<comment type="caution">
    <text evidence="1">The sequence shown here is derived from an EMBL/GenBank/DDBJ whole genome shotgun (WGS) entry which is preliminary data.</text>
</comment>
<keyword evidence="2" id="KW-1185">Reference proteome</keyword>
<dbReference type="GO" id="GO:0003743">
    <property type="term" value="F:translation initiation factor activity"/>
    <property type="evidence" value="ECO:0007669"/>
    <property type="project" value="UniProtKB-KW"/>
</dbReference>
<dbReference type="AlphaFoldDB" id="A0A6A2ZE82"/>
<dbReference type="GO" id="GO:0048367">
    <property type="term" value="P:shoot system development"/>
    <property type="evidence" value="ECO:0007669"/>
    <property type="project" value="InterPro"/>
</dbReference>